<evidence type="ECO:0000313" key="2">
    <source>
        <dbReference type="Proteomes" id="UP000275846"/>
    </source>
</evidence>
<keyword evidence="2" id="KW-1185">Reference proteome</keyword>
<accession>A0A183TRI4</accession>
<reference evidence="1 2" key="2">
    <citation type="submission" date="2018-11" db="EMBL/GenBank/DDBJ databases">
        <authorList>
            <consortium name="Pathogen Informatics"/>
        </authorList>
    </citation>
    <scope>NUCLEOTIDE SEQUENCE [LARGE SCALE GENOMIC DNA]</scope>
    <source>
        <strain evidence="1 2">NST_G2</strain>
    </source>
</reference>
<dbReference type="Proteomes" id="UP000275846">
    <property type="component" value="Unassembled WGS sequence"/>
</dbReference>
<proteinExistence type="predicted"/>
<dbReference type="WBParaSite" id="SSLN_0001980601-mRNA-1">
    <property type="protein sequence ID" value="SSLN_0001980601-mRNA-1"/>
    <property type="gene ID" value="SSLN_0001980601"/>
</dbReference>
<reference evidence="3" key="1">
    <citation type="submission" date="2016-06" db="UniProtKB">
        <authorList>
            <consortium name="WormBaseParasite"/>
        </authorList>
    </citation>
    <scope>IDENTIFICATION</scope>
</reference>
<dbReference type="AlphaFoldDB" id="A0A183TRI4"/>
<evidence type="ECO:0000313" key="1">
    <source>
        <dbReference type="EMBL" id="VDM05468.1"/>
    </source>
</evidence>
<name>A0A183TRI4_SCHSO</name>
<dbReference type="OrthoDB" id="6274432at2759"/>
<organism evidence="3">
    <name type="scientific">Schistocephalus solidus</name>
    <name type="common">Tapeworm</name>
    <dbReference type="NCBI Taxonomy" id="70667"/>
    <lineage>
        <taxon>Eukaryota</taxon>
        <taxon>Metazoa</taxon>
        <taxon>Spiralia</taxon>
        <taxon>Lophotrochozoa</taxon>
        <taxon>Platyhelminthes</taxon>
        <taxon>Cestoda</taxon>
        <taxon>Eucestoda</taxon>
        <taxon>Diphyllobothriidea</taxon>
        <taxon>Diphyllobothriidae</taxon>
        <taxon>Schistocephalus</taxon>
    </lineage>
</organism>
<evidence type="ECO:0000313" key="3">
    <source>
        <dbReference type="WBParaSite" id="SSLN_0001980601-mRNA-1"/>
    </source>
</evidence>
<gene>
    <name evidence="1" type="ORF">SSLN_LOCUS19082</name>
</gene>
<sequence>MITPIFLRPPTHESSSTSRLKAVRATPDFSCQDIRLDTSSSGRECKESILKTEPSSAAYRPQRSYEECKLDTRKLMNGLQTRMRKQPLSTRRRFGTRINEHKLVIRRCDPLSLVVAHAVDGDYRFNWEGTEVVTMASTKQAREFLKAWHSDTNSINQLVNLDAHYEGLRARSSDLPPP</sequence>
<dbReference type="EMBL" id="UYSU01046189">
    <property type="protein sequence ID" value="VDM05468.1"/>
    <property type="molecule type" value="Genomic_DNA"/>
</dbReference>
<protein>
    <submittedName>
        <fullName evidence="1 3">Uncharacterized protein</fullName>
    </submittedName>
</protein>